<accession>A0A158JPK5</accession>
<gene>
    <name evidence="1" type="ORF">AWB69_08388</name>
</gene>
<evidence type="ECO:0000313" key="2">
    <source>
        <dbReference type="Proteomes" id="UP000054683"/>
    </source>
</evidence>
<dbReference type="AlphaFoldDB" id="A0A158JPK5"/>
<evidence type="ECO:0000313" key="1">
    <source>
        <dbReference type="EMBL" id="SAL70595.1"/>
    </source>
</evidence>
<organism evidence="1 2">
    <name type="scientific">Caballeronia udeis</name>
    <dbReference type="NCBI Taxonomy" id="1232866"/>
    <lineage>
        <taxon>Bacteria</taxon>
        <taxon>Pseudomonadati</taxon>
        <taxon>Pseudomonadota</taxon>
        <taxon>Betaproteobacteria</taxon>
        <taxon>Burkholderiales</taxon>
        <taxon>Burkholderiaceae</taxon>
        <taxon>Caballeronia</taxon>
    </lineage>
</organism>
<sequence>MQRLAALFANAFERIERHLLFVAQIVFDACAWQVLGQCRTPFTGVTLYRNGIDCWRCRDISGGVKQLGLARQALGAHAKARTVQLRNLMLEDFQLLPQHPCKPVLFERERLQRIGLDGKIRDSDGVGWHVFHDA</sequence>
<dbReference type="Proteomes" id="UP000054683">
    <property type="component" value="Unassembled WGS sequence"/>
</dbReference>
<name>A0A158JPK5_9BURK</name>
<protein>
    <submittedName>
        <fullName evidence="1">Uncharacterized protein</fullName>
    </submittedName>
</protein>
<dbReference type="EMBL" id="FCOK02000103">
    <property type="protein sequence ID" value="SAL70595.1"/>
    <property type="molecule type" value="Genomic_DNA"/>
</dbReference>
<proteinExistence type="predicted"/>
<reference evidence="1 2" key="1">
    <citation type="submission" date="2016-01" db="EMBL/GenBank/DDBJ databases">
        <authorList>
            <person name="Oliw E.H."/>
        </authorList>
    </citation>
    <scope>NUCLEOTIDE SEQUENCE [LARGE SCALE GENOMIC DNA]</scope>
    <source>
        <strain evidence="1">LMG 27134</strain>
    </source>
</reference>